<accession>A0A7C9QSS8</accession>
<evidence type="ECO:0000256" key="1">
    <source>
        <dbReference type="SAM" id="SignalP"/>
    </source>
</evidence>
<feature type="chain" id="PRO_5028989943" evidence="1">
    <location>
        <begin position="26"/>
        <end position="230"/>
    </location>
</feature>
<evidence type="ECO:0000313" key="4">
    <source>
        <dbReference type="Proteomes" id="UP000480684"/>
    </source>
</evidence>
<evidence type="ECO:0000313" key="3">
    <source>
        <dbReference type="EMBL" id="NFV79339.1"/>
    </source>
</evidence>
<reference evidence="3 4" key="1">
    <citation type="submission" date="2020-02" db="EMBL/GenBank/DDBJ databases">
        <authorList>
            <person name="Dziuba M."/>
            <person name="Kuznetsov B."/>
            <person name="Mardanov A."/>
            <person name="Ravin N."/>
            <person name="Grouzdev D."/>
        </authorList>
    </citation>
    <scope>NUCLEOTIDE SEQUENCE [LARGE SCALE GENOMIC DNA]</scope>
    <source>
        <strain evidence="3 4">SpK</strain>
    </source>
</reference>
<feature type="signal peptide" evidence="1">
    <location>
        <begin position="1"/>
        <end position="25"/>
    </location>
</feature>
<comment type="caution">
    <text evidence="3">The sequence shown here is derived from an EMBL/GenBank/DDBJ whole genome shotgun (WGS) entry which is preliminary data.</text>
</comment>
<keyword evidence="4" id="KW-1185">Reference proteome</keyword>
<dbReference type="InterPro" id="IPR016187">
    <property type="entry name" value="CTDL_fold"/>
</dbReference>
<dbReference type="AlphaFoldDB" id="A0A7C9QSS8"/>
<dbReference type="PANTHER" id="PTHR23150:SF35">
    <property type="entry name" value="BLL6746 PROTEIN"/>
    <property type="match status" value="1"/>
</dbReference>
<name>A0A7C9QSS8_9PROT</name>
<dbReference type="Gene3D" id="3.90.1580.10">
    <property type="entry name" value="paralog of FGE (formylglycine-generating enzyme)"/>
    <property type="match status" value="1"/>
</dbReference>
<proteinExistence type="predicted"/>
<gene>
    <name evidence="3" type="ORF">G4223_04355</name>
</gene>
<dbReference type="Proteomes" id="UP000480684">
    <property type="component" value="Unassembled WGS sequence"/>
</dbReference>
<organism evidence="3 4">
    <name type="scientific">Magnetospirillum aberrantis SpK</name>
    <dbReference type="NCBI Taxonomy" id="908842"/>
    <lineage>
        <taxon>Bacteria</taxon>
        <taxon>Pseudomonadati</taxon>
        <taxon>Pseudomonadota</taxon>
        <taxon>Alphaproteobacteria</taxon>
        <taxon>Rhodospirillales</taxon>
        <taxon>Rhodospirillaceae</taxon>
        <taxon>Magnetospirillum</taxon>
    </lineage>
</organism>
<dbReference type="SUPFAM" id="SSF56436">
    <property type="entry name" value="C-type lectin-like"/>
    <property type="match status" value="1"/>
</dbReference>
<dbReference type="Pfam" id="PF03781">
    <property type="entry name" value="FGE-sulfatase"/>
    <property type="match status" value="1"/>
</dbReference>
<keyword evidence="1" id="KW-0732">Signal</keyword>
<dbReference type="EMBL" id="JAAIYP010000026">
    <property type="protein sequence ID" value="NFV79339.1"/>
    <property type="molecule type" value="Genomic_DNA"/>
</dbReference>
<protein>
    <submittedName>
        <fullName evidence="3">Formylglycine-generating enzyme family protein</fullName>
    </submittedName>
</protein>
<dbReference type="InterPro" id="IPR042095">
    <property type="entry name" value="SUMF_sf"/>
</dbReference>
<dbReference type="InterPro" id="IPR051043">
    <property type="entry name" value="Sulfatase_Mod_Factor_Kinase"/>
</dbReference>
<dbReference type="InterPro" id="IPR005532">
    <property type="entry name" value="SUMF_dom"/>
</dbReference>
<sequence>MHLPRLFLSTVFALLLAGLPSFLGAAEVWCEKCPAMVAVPPAADGATALWLSRSEITFDQWRACVDSGGCRGGQDDHGWGRENRPVINVTWDDANAYAAWLSRISGHACRLPTEAEWMHAASTGAVTAFWWGNDHGQGMANCRDCNPKPIYGSTPAGTFPANPYGLVDMNGNVWEWVEDCWQGISGKCSQRTIKGGSWYYYSPNATTQARARNDAGQGSYNIGFRVACSP</sequence>
<dbReference type="GO" id="GO:0120147">
    <property type="term" value="F:formylglycine-generating oxidase activity"/>
    <property type="evidence" value="ECO:0007669"/>
    <property type="project" value="TreeGrafter"/>
</dbReference>
<feature type="domain" description="Sulfatase-modifying factor enzyme-like" evidence="2">
    <location>
        <begin position="46"/>
        <end position="227"/>
    </location>
</feature>
<evidence type="ECO:0000259" key="2">
    <source>
        <dbReference type="Pfam" id="PF03781"/>
    </source>
</evidence>
<dbReference type="PANTHER" id="PTHR23150">
    <property type="entry name" value="SULFATASE MODIFYING FACTOR 1, 2"/>
    <property type="match status" value="1"/>
</dbReference>